<organism evidence="9 10">
    <name type="scientific">Phycisphaera mikurensis (strain NBRC 102666 / KCTC 22515 / FYK2301M01)</name>
    <dbReference type="NCBI Taxonomy" id="1142394"/>
    <lineage>
        <taxon>Bacteria</taxon>
        <taxon>Pseudomonadati</taxon>
        <taxon>Planctomycetota</taxon>
        <taxon>Phycisphaerae</taxon>
        <taxon>Phycisphaerales</taxon>
        <taxon>Phycisphaeraceae</taxon>
        <taxon>Phycisphaera</taxon>
    </lineage>
</organism>
<dbReference type="OrthoDB" id="9773221at2"/>
<dbReference type="EMBL" id="AP012338">
    <property type="protein sequence ID" value="BAM04567.1"/>
    <property type="molecule type" value="Genomic_DNA"/>
</dbReference>
<evidence type="ECO:0000256" key="3">
    <source>
        <dbReference type="ARBA" id="ARBA00022475"/>
    </source>
</evidence>
<feature type="domain" description="ABC transmembrane type-1" evidence="8">
    <location>
        <begin position="93"/>
        <end position="312"/>
    </location>
</feature>
<dbReference type="InterPro" id="IPR035906">
    <property type="entry name" value="MetI-like_sf"/>
</dbReference>
<dbReference type="Gene3D" id="1.10.3720.10">
    <property type="entry name" value="MetI-like"/>
    <property type="match status" value="1"/>
</dbReference>
<dbReference type="CDD" id="cd06261">
    <property type="entry name" value="TM_PBP2"/>
    <property type="match status" value="1"/>
</dbReference>
<dbReference type="STRING" id="1142394.PSMK_24080"/>
<sequence length="321" mass="32919">MIARRLLQLPLILGTVFVLTLLAVWVLPGSPLDSADGRQVDPAVTRAMEARYGLDASAPVFAGRYLAGLARGDLGPSLAYPGRDVVDVLAEAAPVSITLGLAALGVAVVLGTLAGVLAALPGFPGRPPTPALRAAGTGSLGLALVGVSLPSFVVGTVLLAVFAGLTRRLFPGQPFLHLPLGGWGSAASLVLPAVALGLAPAAYIARLLRGELIESGTAGYVRTARAKGLSPAAVVLTHQLRPSMLPVLSYLGPAAASVLTGSFVVEKVFNLPGLGSHFVNAVLNKDQFLLLALVLGYATLLVLLNLLVDVLYRFVDPRVAA</sequence>
<evidence type="ECO:0000313" key="10">
    <source>
        <dbReference type="Proteomes" id="UP000007881"/>
    </source>
</evidence>
<dbReference type="PANTHER" id="PTHR30465:SF74">
    <property type="entry name" value="OLIGOPEPTIDE TRANSPORT SYSTEM PERMEASE PROTEIN OPPB"/>
    <property type="match status" value="1"/>
</dbReference>
<evidence type="ECO:0000256" key="5">
    <source>
        <dbReference type="ARBA" id="ARBA00022989"/>
    </source>
</evidence>
<evidence type="ECO:0000256" key="1">
    <source>
        <dbReference type="ARBA" id="ARBA00004651"/>
    </source>
</evidence>
<feature type="transmembrane region" description="Helical" evidence="7">
    <location>
        <begin position="247"/>
        <end position="265"/>
    </location>
</feature>
<feature type="transmembrane region" description="Helical" evidence="7">
    <location>
        <begin position="140"/>
        <end position="163"/>
    </location>
</feature>
<evidence type="ECO:0000256" key="2">
    <source>
        <dbReference type="ARBA" id="ARBA00022448"/>
    </source>
</evidence>
<evidence type="ECO:0000313" key="9">
    <source>
        <dbReference type="EMBL" id="BAM04567.1"/>
    </source>
</evidence>
<keyword evidence="2 7" id="KW-0813">Transport</keyword>
<dbReference type="AlphaFoldDB" id="I0IH29"/>
<dbReference type="InterPro" id="IPR000515">
    <property type="entry name" value="MetI-like"/>
</dbReference>
<evidence type="ECO:0000259" key="8">
    <source>
        <dbReference type="PROSITE" id="PS50928"/>
    </source>
</evidence>
<dbReference type="PROSITE" id="PS50928">
    <property type="entry name" value="ABC_TM1"/>
    <property type="match status" value="1"/>
</dbReference>
<reference evidence="9 10" key="1">
    <citation type="submission" date="2012-02" db="EMBL/GenBank/DDBJ databases">
        <title>Complete genome sequence of Phycisphaera mikurensis NBRC 102666.</title>
        <authorList>
            <person name="Ankai A."/>
            <person name="Hosoyama A."/>
            <person name="Terui Y."/>
            <person name="Sekine M."/>
            <person name="Fukai R."/>
            <person name="Kato Y."/>
            <person name="Nakamura S."/>
            <person name="Yamada-Narita S."/>
            <person name="Kawakoshi A."/>
            <person name="Fukunaga Y."/>
            <person name="Yamazaki S."/>
            <person name="Fujita N."/>
        </authorList>
    </citation>
    <scope>NUCLEOTIDE SEQUENCE [LARGE SCALE GENOMIC DNA]</scope>
    <source>
        <strain evidence="10">NBRC 102666 / KCTC 22515 / FYK2301M01</strain>
    </source>
</reference>
<dbReference type="GO" id="GO:0005886">
    <property type="term" value="C:plasma membrane"/>
    <property type="evidence" value="ECO:0007669"/>
    <property type="project" value="UniProtKB-SubCell"/>
</dbReference>
<keyword evidence="10" id="KW-1185">Reference proteome</keyword>
<keyword evidence="4 7" id="KW-0812">Transmembrane</keyword>
<comment type="similarity">
    <text evidence="7">Belongs to the binding-protein-dependent transport system permease family.</text>
</comment>
<dbReference type="RefSeq" id="WP_014437780.1">
    <property type="nucleotide sequence ID" value="NC_017080.1"/>
</dbReference>
<keyword evidence="5 7" id="KW-1133">Transmembrane helix</keyword>
<dbReference type="eggNOG" id="COG0601">
    <property type="taxonomic scope" value="Bacteria"/>
</dbReference>
<dbReference type="SUPFAM" id="SSF161098">
    <property type="entry name" value="MetI-like"/>
    <property type="match status" value="1"/>
</dbReference>
<feature type="transmembrane region" description="Helical" evidence="7">
    <location>
        <begin position="183"/>
        <end position="205"/>
    </location>
</feature>
<keyword evidence="3" id="KW-1003">Cell membrane</keyword>
<gene>
    <name evidence="9" type="ordered locus">PSMK_24080</name>
</gene>
<dbReference type="GO" id="GO:0055085">
    <property type="term" value="P:transmembrane transport"/>
    <property type="evidence" value="ECO:0007669"/>
    <property type="project" value="InterPro"/>
</dbReference>
<evidence type="ECO:0000256" key="6">
    <source>
        <dbReference type="ARBA" id="ARBA00023136"/>
    </source>
</evidence>
<feature type="transmembrane region" description="Helical" evidence="7">
    <location>
        <begin position="7"/>
        <end position="27"/>
    </location>
</feature>
<evidence type="ECO:0000256" key="7">
    <source>
        <dbReference type="RuleBase" id="RU363032"/>
    </source>
</evidence>
<name>I0IH29_PHYMF</name>
<dbReference type="Proteomes" id="UP000007881">
    <property type="component" value="Chromosome"/>
</dbReference>
<accession>I0IH29</accession>
<dbReference type="KEGG" id="phm:PSMK_24080"/>
<keyword evidence="6 7" id="KW-0472">Membrane</keyword>
<evidence type="ECO:0000256" key="4">
    <source>
        <dbReference type="ARBA" id="ARBA00022692"/>
    </source>
</evidence>
<dbReference type="Pfam" id="PF00528">
    <property type="entry name" value="BPD_transp_1"/>
    <property type="match status" value="1"/>
</dbReference>
<comment type="subcellular location">
    <subcellularLocation>
        <location evidence="1 7">Cell membrane</location>
        <topology evidence="1 7">Multi-pass membrane protein</topology>
    </subcellularLocation>
</comment>
<proteinExistence type="inferred from homology"/>
<feature type="transmembrane region" description="Helical" evidence="7">
    <location>
        <begin position="288"/>
        <end position="308"/>
    </location>
</feature>
<dbReference type="PANTHER" id="PTHR30465">
    <property type="entry name" value="INNER MEMBRANE ABC TRANSPORTER"/>
    <property type="match status" value="1"/>
</dbReference>
<feature type="transmembrane region" description="Helical" evidence="7">
    <location>
        <begin position="97"/>
        <end position="120"/>
    </location>
</feature>
<protein>
    <submittedName>
        <fullName evidence="9">Putative ABC transporter permease protein</fullName>
    </submittedName>
</protein>
<dbReference type="HOGENOM" id="CLU_036879_1_2_0"/>